<evidence type="ECO:0000313" key="12">
    <source>
        <dbReference type="Proteomes" id="UP001158045"/>
    </source>
</evidence>
<dbReference type="InterPro" id="IPR006685">
    <property type="entry name" value="MscS_channel_2nd"/>
</dbReference>
<keyword evidence="4 7" id="KW-0812">Transmembrane</keyword>
<dbReference type="Gene3D" id="2.30.30.60">
    <property type="match status" value="1"/>
</dbReference>
<dbReference type="PANTHER" id="PTHR30566">
    <property type="entry name" value="YNAI-RELATED MECHANOSENSITIVE ION CHANNEL"/>
    <property type="match status" value="1"/>
</dbReference>
<dbReference type="SUPFAM" id="SSF82689">
    <property type="entry name" value="Mechanosensitive channel protein MscS (YggB), C-terminal domain"/>
    <property type="match status" value="1"/>
</dbReference>
<dbReference type="Gene3D" id="1.10.287.1260">
    <property type="match status" value="1"/>
</dbReference>
<dbReference type="InterPro" id="IPR011066">
    <property type="entry name" value="MscS_channel_C_sf"/>
</dbReference>
<comment type="caution">
    <text evidence="11">The sequence shown here is derived from an EMBL/GenBank/DDBJ whole genome shotgun (WGS) entry which is preliminary data.</text>
</comment>
<proteinExistence type="inferred from homology"/>
<feature type="transmembrane region" description="Helical" evidence="7">
    <location>
        <begin position="86"/>
        <end position="109"/>
    </location>
</feature>
<gene>
    <name evidence="11" type="ORF">QE109_11475</name>
</gene>
<dbReference type="RefSeq" id="WP_281094664.1">
    <property type="nucleotide sequence ID" value="NZ_JARYZI010000007.1"/>
</dbReference>
<dbReference type="Pfam" id="PF00924">
    <property type="entry name" value="MS_channel_2nd"/>
    <property type="match status" value="1"/>
</dbReference>
<dbReference type="PANTHER" id="PTHR30566:SF25">
    <property type="entry name" value="INNER MEMBRANE PROTEIN"/>
    <property type="match status" value="1"/>
</dbReference>
<dbReference type="InterPro" id="IPR023408">
    <property type="entry name" value="MscS_beta-dom_sf"/>
</dbReference>
<feature type="domain" description="Mechanosensitive ion channel transmembrane helices 2/3" evidence="10">
    <location>
        <begin position="133"/>
        <end position="174"/>
    </location>
</feature>
<dbReference type="SUPFAM" id="SSF50182">
    <property type="entry name" value="Sm-like ribonucleoproteins"/>
    <property type="match status" value="1"/>
</dbReference>
<sequence length="369" mass="42587">MNLSYFNNTIENYLWFVGIFLMSFLIIQFLKAVIFKHIFKWAASRSVTAQLKLIPIVKKYLPRFLYVLAFYMSVNTLMISPYVHRIIMIGVLSAIVYIVAKLVIAFVEFMFSRYRERTDIDSSQNMAMTWLSKMVKAVIWIIAFLIIISNIVPDVSALVAGLGVGGIAVAFAAQAIIEDIFSYFTIFLDRPFQIGDFITTGDYLGEVKHIGIRTTRLKSLGGEELVFSNKDLTSARIRNYKTMEERRVVFSIGVTYDTSLEKLKQIPEVLKEIIDSKEMTRFDRAHFLSYGDSSLKYEIVYYVLSGDYNKYMDVHQAINFDIRERFDAMELEFAFPTRTLYIENNEPKTTVVDKNIPEDQNTKVDQPGE</sequence>
<evidence type="ECO:0000256" key="6">
    <source>
        <dbReference type="ARBA" id="ARBA00023136"/>
    </source>
</evidence>
<name>A0ABT6NEB8_9FIRM</name>
<reference evidence="11 12" key="1">
    <citation type="submission" date="2023-04" db="EMBL/GenBank/DDBJ databases">
        <title>Fusibacter bizertensis strain WBS, isolated from littoral bottom sediments of the Arctic seas - biochemical and genomic analysis.</title>
        <authorList>
            <person name="Brioukhanov A.L."/>
        </authorList>
    </citation>
    <scope>NUCLEOTIDE SEQUENCE [LARGE SCALE GENOMIC DNA]</scope>
    <source>
        <strain evidence="11 12">WBS</strain>
    </source>
</reference>
<comment type="similarity">
    <text evidence="2">Belongs to the MscS (TC 1.A.23) family.</text>
</comment>
<dbReference type="InterPro" id="IPR010920">
    <property type="entry name" value="LSM_dom_sf"/>
</dbReference>
<keyword evidence="12" id="KW-1185">Reference proteome</keyword>
<dbReference type="Gene3D" id="3.30.70.100">
    <property type="match status" value="1"/>
</dbReference>
<dbReference type="SUPFAM" id="SSF82861">
    <property type="entry name" value="Mechanosensitive channel protein MscS (YggB), transmembrane region"/>
    <property type="match status" value="1"/>
</dbReference>
<feature type="domain" description="Mechanosensitive ion channel MscS" evidence="8">
    <location>
        <begin position="176"/>
        <end position="241"/>
    </location>
</feature>
<evidence type="ECO:0000259" key="8">
    <source>
        <dbReference type="Pfam" id="PF00924"/>
    </source>
</evidence>
<keyword evidence="3" id="KW-1003">Cell membrane</keyword>
<evidence type="ECO:0000259" key="9">
    <source>
        <dbReference type="Pfam" id="PF21082"/>
    </source>
</evidence>
<organism evidence="11 12">
    <name type="scientific">Fusibacter bizertensis</name>
    <dbReference type="NCBI Taxonomy" id="1488331"/>
    <lineage>
        <taxon>Bacteria</taxon>
        <taxon>Bacillati</taxon>
        <taxon>Bacillota</taxon>
        <taxon>Clostridia</taxon>
        <taxon>Eubacteriales</taxon>
        <taxon>Eubacteriales Family XII. Incertae Sedis</taxon>
        <taxon>Fusibacter</taxon>
    </lineage>
</organism>
<feature type="domain" description="Mechanosensitive ion channel MscS C-terminal" evidence="9">
    <location>
        <begin position="248"/>
        <end position="333"/>
    </location>
</feature>
<evidence type="ECO:0000256" key="4">
    <source>
        <dbReference type="ARBA" id="ARBA00022692"/>
    </source>
</evidence>
<dbReference type="InterPro" id="IPR011014">
    <property type="entry name" value="MscS_channel_TM-2"/>
</dbReference>
<evidence type="ECO:0000313" key="11">
    <source>
        <dbReference type="EMBL" id="MDH8678773.1"/>
    </source>
</evidence>
<dbReference type="Proteomes" id="UP001158045">
    <property type="component" value="Unassembled WGS sequence"/>
</dbReference>
<keyword evidence="6 7" id="KW-0472">Membrane</keyword>
<evidence type="ECO:0000256" key="5">
    <source>
        <dbReference type="ARBA" id="ARBA00022989"/>
    </source>
</evidence>
<evidence type="ECO:0000256" key="3">
    <source>
        <dbReference type="ARBA" id="ARBA00022475"/>
    </source>
</evidence>
<dbReference type="Pfam" id="PF21082">
    <property type="entry name" value="MS_channel_3rd"/>
    <property type="match status" value="1"/>
</dbReference>
<evidence type="ECO:0000256" key="1">
    <source>
        <dbReference type="ARBA" id="ARBA00004651"/>
    </source>
</evidence>
<dbReference type="InterPro" id="IPR049278">
    <property type="entry name" value="MS_channel_C"/>
</dbReference>
<dbReference type="Pfam" id="PF21088">
    <property type="entry name" value="MS_channel_1st"/>
    <property type="match status" value="1"/>
</dbReference>
<comment type="subcellular location">
    <subcellularLocation>
        <location evidence="1">Cell membrane</location>
        <topology evidence="1">Multi-pass membrane protein</topology>
    </subcellularLocation>
</comment>
<feature type="transmembrane region" description="Helical" evidence="7">
    <location>
        <begin position="60"/>
        <end position="80"/>
    </location>
</feature>
<feature type="transmembrane region" description="Helical" evidence="7">
    <location>
        <begin position="158"/>
        <end position="177"/>
    </location>
</feature>
<evidence type="ECO:0000256" key="2">
    <source>
        <dbReference type="ARBA" id="ARBA00008017"/>
    </source>
</evidence>
<feature type="transmembrane region" description="Helical" evidence="7">
    <location>
        <begin position="130"/>
        <end position="152"/>
    </location>
</feature>
<evidence type="ECO:0000256" key="7">
    <source>
        <dbReference type="SAM" id="Phobius"/>
    </source>
</evidence>
<protein>
    <submittedName>
        <fullName evidence="11">Mechanosensitive ion channel family protein</fullName>
    </submittedName>
</protein>
<keyword evidence="5 7" id="KW-1133">Transmembrane helix</keyword>
<feature type="transmembrane region" description="Helical" evidence="7">
    <location>
        <begin position="13"/>
        <end position="39"/>
    </location>
</feature>
<dbReference type="InterPro" id="IPR049142">
    <property type="entry name" value="MS_channel_1st"/>
</dbReference>
<accession>A0ABT6NEB8</accession>
<dbReference type="EMBL" id="JARYZI010000007">
    <property type="protein sequence ID" value="MDH8678773.1"/>
    <property type="molecule type" value="Genomic_DNA"/>
</dbReference>
<evidence type="ECO:0000259" key="10">
    <source>
        <dbReference type="Pfam" id="PF21088"/>
    </source>
</evidence>